<gene>
    <name evidence="14" type="ORF">GSLYS_00006486001</name>
</gene>
<protein>
    <recommendedName>
        <fullName evidence="9">Vacuolar protein sorting-associated protein 11 homolog</fullName>
    </recommendedName>
</protein>
<keyword evidence="15" id="KW-1185">Reference proteome</keyword>
<name>A0AAV2HJR8_LYMST</name>
<evidence type="ECO:0000256" key="11">
    <source>
        <dbReference type="PROSITE-ProRule" id="PRU01006"/>
    </source>
</evidence>
<dbReference type="Pfam" id="PF23356">
    <property type="entry name" value="TPR_PEP5_VPS11"/>
    <property type="match status" value="1"/>
</dbReference>
<evidence type="ECO:0000256" key="2">
    <source>
        <dbReference type="ARBA" id="ARBA00007070"/>
    </source>
</evidence>
<dbReference type="Gene3D" id="1.25.40.10">
    <property type="entry name" value="Tetratricopeptide repeat domain"/>
    <property type="match status" value="1"/>
</dbReference>
<evidence type="ECO:0000259" key="13">
    <source>
        <dbReference type="PROSITE" id="PS50089"/>
    </source>
</evidence>
<feature type="coiled-coil region" evidence="12">
    <location>
        <begin position="780"/>
        <end position="814"/>
    </location>
</feature>
<dbReference type="Pfam" id="PF12451">
    <property type="entry name" value="VPS11_C"/>
    <property type="match status" value="1"/>
</dbReference>
<comment type="similarity">
    <text evidence="2 9">Belongs to the VPS11 family.</text>
</comment>
<dbReference type="InterPro" id="IPR013083">
    <property type="entry name" value="Znf_RING/FYVE/PHD"/>
</dbReference>
<evidence type="ECO:0000313" key="14">
    <source>
        <dbReference type="EMBL" id="CAL1532407.1"/>
    </source>
</evidence>
<dbReference type="InterPro" id="IPR000547">
    <property type="entry name" value="Clathrin_H-chain/VPS_repeat"/>
</dbReference>
<dbReference type="GO" id="GO:0006904">
    <property type="term" value="P:vesicle docking involved in exocytosis"/>
    <property type="evidence" value="ECO:0007669"/>
    <property type="project" value="TreeGrafter"/>
</dbReference>
<dbReference type="PIRSF" id="PIRSF007860">
    <property type="entry name" value="VPS11"/>
    <property type="match status" value="1"/>
</dbReference>
<evidence type="ECO:0000256" key="3">
    <source>
        <dbReference type="ARBA" id="ARBA00022448"/>
    </source>
</evidence>
<dbReference type="GO" id="GO:0048284">
    <property type="term" value="P:organelle fusion"/>
    <property type="evidence" value="ECO:0007669"/>
    <property type="project" value="TreeGrafter"/>
</dbReference>
<dbReference type="InterPro" id="IPR024763">
    <property type="entry name" value="VPS11_C"/>
</dbReference>
<feature type="domain" description="RING-type" evidence="13">
    <location>
        <begin position="823"/>
        <end position="862"/>
    </location>
</feature>
<keyword evidence="12" id="KW-0175">Coiled coil</keyword>
<keyword evidence="3" id="KW-0813">Transport</keyword>
<evidence type="ECO:0000313" key="15">
    <source>
        <dbReference type="Proteomes" id="UP001497497"/>
    </source>
</evidence>
<evidence type="ECO:0000256" key="6">
    <source>
        <dbReference type="ARBA" id="ARBA00022833"/>
    </source>
</evidence>
<evidence type="ECO:0000256" key="7">
    <source>
        <dbReference type="ARBA" id="ARBA00022927"/>
    </source>
</evidence>
<sequence>MAFLQWRRFNFFDKEPVKDPTTDQIFDQLKDYNVSACTSGRGQLIIGDFEGNLYFINRQMELTAFRAYEIRVTHLLQLKQHNLLISIGEDEQGINPLIKVWNLEKMDRGNPACTRLTRAIPGNKPTPVSAFSVHENLNFMAVGFENGVVLLYKGDVTRERHSKSRNVFEGNKRVTGIAFKSQGKDVYLFVVTENATVSINITSKDQMKVLENAGASPGCIVMSDASQDHQLIIGRQDAVYFYQPDERGPCLAFEGTKLQLHWFRGYLIVVGKDSKGVARPPVLGPHGMEMNTVTVYDIQNKFIAYSAPYPEVIDVFCESGSIFIFTGDRKLYQLQEKDTQSKLEMLFKKNNYTLAISLAKSQQLDQDGLIDIFTQYGDHLYSKGDHDGAIDQYIKTIGKLEASYVIRKFLDAQRIHNLTKYLQALHTSQTATEEHTTLLLNCYTKLKDVSKLDEFIMTKNRAVDFDVETAINVCRQSGYCEHALALAEKHKKHEHYLKIQLEDIKDYQRALQYIGKLDFESAESNLKQYGKILMNQVPKPTTELLKRLCTDYRPTDKPLIDQNTLEGKTLIPHHAILISSGIPSRIQKANAEEFIHIFVNNSSKLTEFLEHMIEVQPNSSNLVYNTLLELYLHDMVHEKDITARVERERKTLDLLKNPDANYDIDQALILCQMNNFKAGILYLYEKAHLYQQILRYHMDHFEFVHVIDACKKFGQQDPQLWVQALSYFASREDSCKSQLMETLSNIDKKNLLPPLMVIQILAHNSTATLSVVKDYIVRRLQMENDQITEDERLIKQYREDTDKKRTKIEDLKTSAKVFQASKCNICNLPLEVPSVHFLCEPHSYHQHCFESYSENDMECPVCAPENSKIMDIIRAQEQSRDIHEFFHNQLERAPDGFSVVADYFGRGVFNKVTLITDQHNKSGSASSR</sequence>
<dbReference type="Gene3D" id="3.30.40.10">
    <property type="entry name" value="Zinc/RING finger domain, C3HC4 (zinc finger)"/>
    <property type="match status" value="1"/>
</dbReference>
<organism evidence="14 15">
    <name type="scientific">Lymnaea stagnalis</name>
    <name type="common">Great pond snail</name>
    <name type="synonym">Helix stagnalis</name>
    <dbReference type="NCBI Taxonomy" id="6523"/>
    <lineage>
        <taxon>Eukaryota</taxon>
        <taxon>Metazoa</taxon>
        <taxon>Spiralia</taxon>
        <taxon>Lophotrochozoa</taxon>
        <taxon>Mollusca</taxon>
        <taxon>Gastropoda</taxon>
        <taxon>Heterobranchia</taxon>
        <taxon>Euthyneura</taxon>
        <taxon>Panpulmonata</taxon>
        <taxon>Hygrophila</taxon>
        <taxon>Lymnaeoidea</taxon>
        <taxon>Lymnaeidae</taxon>
        <taxon>Lymnaea</taxon>
    </lineage>
</organism>
<dbReference type="InterPro" id="IPR001841">
    <property type="entry name" value="Znf_RING"/>
</dbReference>
<dbReference type="SUPFAM" id="SSF48371">
    <property type="entry name" value="ARM repeat"/>
    <property type="match status" value="1"/>
</dbReference>
<evidence type="ECO:0000256" key="10">
    <source>
        <dbReference type="PROSITE-ProRule" id="PRU00175"/>
    </source>
</evidence>
<dbReference type="AlphaFoldDB" id="A0AAV2HJR8"/>
<dbReference type="GO" id="GO:0030674">
    <property type="term" value="F:protein-macromolecule adaptor activity"/>
    <property type="evidence" value="ECO:0007669"/>
    <property type="project" value="TreeGrafter"/>
</dbReference>
<dbReference type="InterPro" id="IPR011990">
    <property type="entry name" value="TPR-like_helical_dom_sf"/>
</dbReference>
<dbReference type="PANTHER" id="PTHR23323:SF24">
    <property type="entry name" value="VACUOLAR PROTEIN SORTING-ASSOCIATED PROTEIN 11 HOMOLOG"/>
    <property type="match status" value="1"/>
</dbReference>
<dbReference type="GO" id="GO:0008270">
    <property type="term" value="F:zinc ion binding"/>
    <property type="evidence" value="ECO:0007669"/>
    <property type="project" value="UniProtKB-KW"/>
</dbReference>
<dbReference type="SUPFAM" id="SSF57850">
    <property type="entry name" value="RING/U-box"/>
    <property type="match status" value="1"/>
</dbReference>
<dbReference type="InterPro" id="IPR016024">
    <property type="entry name" value="ARM-type_fold"/>
</dbReference>
<reference evidence="14 15" key="1">
    <citation type="submission" date="2024-04" db="EMBL/GenBank/DDBJ databases">
        <authorList>
            <consortium name="Genoscope - CEA"/>
            <person name="William W."/>
        </authorList>
    </citation>
    <scope>NUCLEOTIDE SEQUENCE [LARGE SCALE GENOMIC DNA]</scope>
</reference>
<dbReference type="InterPro" id="IPR057308">
    <property type="entry name" value="CHCR_PEP5_VPS11"/>
</dbReference>
<dbReference type="SUPFAM" id="SSF50978">
    <property type="entry name" value="WD40 repeat-like"/>
    <property type="match status" value="1"/>
</dbReference>
<evidence type="ECO:0000256" key="9">
    <source>
        <dbReference type="PIRNR" id="PIRNR007860"/>
    </source>
</evidence>
<feature type="repeat" description="CHCR" evidence="11">
    <location>
        <begin position="393"/>
        <end position="542"/>
    </location>
</feature>
<dbReference type="Proteomes" id="UP001497497">
    <property type="component" value="Unassembled WGS sequence"/>
</dbReference>
<dbReference type="InterPro" id="IPR036322">
    <property type="entry name" value="WD40_repeat_dom_sf"/>
</dbReference>
<keyword evidence="5 10" id="KW-0863">Zinc-finger</keyword>
<evidence type="ECO:0000256" key="1">
    <source>
        <dbReference type="ARBA" id="ARBA00004492"/>
    </source>
</evidence>
<comment type="caution">
    <text evidence="14">The sequence shown here is derived from an EMBL/GenBank/DDBJ whole genome shotgun (WGS) entry which is preliminary data.</text>
</comment>
<evidence type="ECO:0000256" key="12">
    <source>
        <dbReference type="SAM" id="Coils"/>
    </source>
</evidence>
<accession>A0AAV2HJR8</accession>
<proteinExistence type="inferred from homology"/>
<dbReference type="GO" id="GO:0030897">
    <property type="term" value="C:HOPS complex"/>
    <property type="evidence" value="ECO:0007669"/>
    <property type="project" value="TreeGrafter"/>
</dbReference>
<keyword evidence="7" id="KW-0653">Protein transport</keyword>
<dbReference type="GO" id="GO:0006886">
    <property type="term" value="P:intracellular protein transport"/>
    <property type="evidence" value="ECO:0007669"/>
    <property type="project" value="UniProtKB-UniRule"/>
</dbReference>
<dbReference type="Pfam" id="PF23341">
    <property type="entry name" value="PEP5_VPS11_N"/>
    <property type="match status" value="1"/>
</dbReference>
<dbReference type="GO" id="GO:0007033">
    <property type="term" value="P:vacuole organization"/>
    <property type="evidence" value="ECO:0007669"/>
    <property type="project" value="TreeGrafter"/>
</dbReference>
<dbReference type="Gene3D" id="2.130.10.10">
    <property type="entry name" value="YVTN repeat-like/Quinoprotein amine dehydrogenase"/>
    <property type="match status" value="1"/>
</dbReference>
<evidence type="ECO:0000256" key="4">
    <source>
        <dbReference type="ARBA" id="ARBA00022723"/>
    </source>
</evidence>
<evidence type="ECO:0000256" key="5">
    <source>
        <dbReference type="ARBA" id="ARBA00022771"/>
    </source>
</evidence>
<keyword evidence="6" id="KW-0862">Zinc</keyword>
<dbReference type="InterPro" id="IPR057307">
    <property type="entry name" value="PEP5_VPS11_N"/>
</dbReference>
<dbReference type="PROSITE" id="PS50089">
    <property type="entry name" value="ZF_RING_2"/>
    <property type="match status" value="1"/>
</dbReference>
<feature type="repeat" description="CHCR" evidence="11">
    <location>
        <begin position="575"/>
        <end position="737"/>
    </location>
</feature>
<comment type="subcellular location">
    <subcellularLocation>
        <location evidence="1">Late endosome membrane</location>
        <topology evidence="1">Peripheral membrane protein</topology>
        <orientation evidence="1">Cytoplasmic side</orientation>
    </subcellularLocation>
</comment>
<evidence type="ECO:0000256" key="8">
    <source>
        <dbReference type="ARBA" id="ARBA00023136"/>
    </source>
</evidence>
<dbReference type="EMBL" id="CAXITT010000116">
    <property type="protein sequence ID" value="CAL1532407.1"/>
    <property type="molecule type" value="Genomic_DNA"/>
</dbReference>
<keyword evidence="4" id="KW-0479">Metal-binding</keyword>
<dbReference type="GO" id="GO:0031902">
    <property type="term" value="C:late endosome membrane"/>
    <property type="evidence" value="ECO:0007669"/>
    <property type="project" value="UniProtKB-SubCell"/>
</dbReference>
<keyword evidence="8 9" id="KW-0472">Membrane</keyword>
<dbReference type="PROSITE" id="PS50236">
    <property type="entry name" value="CHCR"/>
    <property type="match status" value="2"/>
</dbReference>
<dbReference type="InterPro" id="IPR016528">
    <property type="entry name" value="VPS11"/>
</dbReference>
<dbReference type="InterPro" id="IPR015943">
    <property type="entry name" value="WD40/YVTN_repeat-like_dom_sf"/>
</dbReference>
<dbReference type="CDD" id="cd16688">
    <property type="entry name" value="RING-H2_Vps11"/>
    <property type="match status" value="1"/>
</dbReference>
<dbReference type="GO" id="GO:0007032">
    <property type="term" value="P:endosome organization"/>
    <property type="evidence" value="ECO:0007669"/>
    <property type="project" value="TreeGrafter"/>
</dbReference>
<dbReference type="PANTHER" id="PTHR23323">
    <property type="entry name" value="VACUOLAR PROTEIN SORTING-ASSOCIATED PROTEIN"/>
    <property type="match status" value="1"/>
</dbReference>
<dbReference type="FunFam" id="3.30.40.10:FF:000258">
    <property type="entry name" value="Vacuolar protein sorting-associated protein 11 homolog"/>
    <property type="match status" value="1"/>
</dbReference>